<dbReference type="Pfam" id="PF12704">
    <property type="entry name" value="MacB_PCD"/>
    <property type="match status" value="2"/>
</dbReference>
<evidence type="ECO:0000256" key="1">
    <source>
        <dbReference type="ARBA" id="ARBA00004651"/>
    </source>
</evidence>
<organism evidence="9 10">
    <name type="scientific">Flavilitoribacter nigricans (strain ATCC 23147 / DSM 23189 / NBRC 102662 / NCIMB 1420 / SS-2)</name>
    <name type="common">Lewinella nigricans</name>
    <dbReference type="NCBI Taxonomy" id="1122177"/>
    <lineage>
        <taxon>Bacteria</taxon>
        <taxon>Pseudomonadati</taxon>
        <taxon>Bacteroidota</taxon>
        <taxon>Saprospiria</taxon>
        <taxon>Saprospirales</taxon>
        <taxon>Lewinellaceae</taxon>
        <taxon>Flavilitoribacter</taxon>
    </lineage>
</organism>
<protein>
    <recommendedName>
        <fullName evidence="11">FtsX-like permease family protein</fullName>
    </recommendedName>
</protein>
<dbReference type="Pfam" id="PF02687">
    <property type="entry name" value="FtsX"/>
    <property type="match status" value="2"/>
</dbReference>
<reference evidence="9 10" key="1">
    <citation type="submission" date="2017-10" db="EMBL/GenBank/DDBJ databases">
        <title>The draft genome sequence of Lewinella nigricans NBRC 102662.</title>
        <authorList>
            <person name="Wang K."/>
        </authorList>
    </citation>
    <scope>NUCLEOTIDE SEQUENCE [LARGE SCALE GENOMIC DNA]</scope>
    <source>
        <strain evidence="9 10">NBRC 102662</strain>
    </source>
</reference>
<feature type="transmembrane region" description="Helical" evidence="6">
    <location>
        <begin position="20"/>
        <end position="41"/>
    </location>
</feature>
<evidence type="ECO:0000313" key="9">
    <source>
        <dbReference type="EMBL" id="PHN01939.1"/>
    </source>
</evidence>
<evidence type="ECO:0000256" key="2">
    <source>
        <dbReference type="ARBA" id="ARBA00022475"/>
    </source>
</evidence>
<feature type="transmembrane region" description="Helical" evidence="6">
    <location>
        <begin position="761"/>
        <end position="781"/>
    </location>
</feature>
<proteinExistence type="predicted"/>
<evidence type="ECO:0000256" key="6">
    <source>
        <dbReference type="SAM" id="Phobius"/>
    </source>
</evidence>
<dbReference type="EMBL" id="PDUD01000047">
    <property type="protein sequence ID" value="PHN01939.1"/>
    <property type="molecule type" value="Genomic_DNA"/>
</dbReference>
<gene>
    <name evidence="9" type="ORF">CRP01_34675</name>
</gene>
<evidence type="ECO:0000259" key="7">
    <source>
        <dbReference type="Pfam" id="PF02687"/>
    </source>
</evidence>
<dbReference type="PROSITE" id="PS51257">
    <property type="entry name" value="PROKAR_LIPOPROTEIN"/>
    <property type="match status" value="1"/>
</dbReference>
<feature type="domain" description="MacB-like periplasmic core" evidence="8">
    <location>
        <begin position="435"/>
        <end position="642"/>
    </location>
</feature>
<keyword evidence="10" id="KW-1185">Reference proteome</keyword>
<feature type="domain" description="MacB-like periplasmic core" evidence="8">
    <location>
        <begin position="21"/>
        <end position="238"/>
    </location>
</feature>
<feature type="transmembrane region" description="Helical" evidence="6">
    <location>
        <begin position="675"/>
        <end position="699"/>
    </location>
</feature>
<dbReference type="GO" id="GO:0022857">
    <property type="term" value="F:transmembrane transporter activity"/>
    <property type="evidence" value="ECO:0007669"/>
    <property type="project" value="TreeGrafter"/>
</dbReference>
<dbReference type="InterPro" id="IPR025857">
    <property type="entry name" value="MacB_PCD"/>
</dbReference>
<evidence type="ECO:0000256" key="5">
    <source>
        <dbReference type="ARBA" id="ARBA00023136"/>
    </source>
</evidence>
<accession>A0A2D0N1D0</accession>
<keyword evidence="4 6" id="KW-1133">Transmembrane helix</keyword>
<feature type="transmembrane region" description="Helical" evidence="6">
    <location>
        <begin position="333"/>
        <end position="356"/>
    </location>
</feature>
<feature type="transmembrane region" description="Helical" evidence="6">
    <location>
        <begin position="727"/>
        <end position="746"/>
    </location>
</feature>
<feature type="domain" description="ABC3 transporter permease C-terminal" evidence="7">
    <location>
        <begin position="288"/>
        <end position="401"/>
    </location>
</feature>
<evidence type="ECO:0000313" key="10">
    <source>
        <dbReference type="Proteomes" id="UP000223913"/>
    </source>
</evidence>
<evidence type="ECO:0000256" key="4">
    <source>
        <dbReference type="ARBA" id="ARBA00022989"/>
    </source>
</evidence>
<sequence>MFKNFLKVAFRQLRKNRFYAIISISGLALSIGCCLLMLSYLQSEWSYDQQNHQPERLYRVVFENYLGQGKFATTPLPIGPALGQELPEVASVTRVAKGLTTLTRYQDKRFFENLAFIDTAFAEVFHLDFIEGDAATALATPQSVVISESYAKKYFGDANPIGKTLEIGSSGALYSTVSGVFRDFPQNTTVEFDLALPFSTFESAYGPAELWQQMPGNYTFFRLAEHTSIEVAEAKLTAFTERHLADQLDDWQQNYQMAFQPLLDIHLHSDYGRESSSGNLKTLYLLGLIALILLLIAGINYVNYTTARFPKRAKEVSIRKIIGANRRSLIGQFMMETVLTTALAGILAIVLANLFLPGFNLISGKSFQAADLNQPWFYASALAVIMLVGLIAGIFPALFLSGFRPLEAMKGKFHQLSMADLSRKGLVVGQFAASVILLVATLVVWQQMEYVRESIRPEVSEQVGVFQINGKLSEQFPILQEELQQVAGVERVAGGSNVATFTGDSWPMQLDLNSPKVQTENYAVQGAFLETMGYELIAGRSLDASRASDRNGAFVINETAVKAFDFPSAAAAVGERALFGSGKSQKEGQIIGVVKDFHFQSFHDQVEPAVIQFAPFDWMRSQFVAVRFQSDETDRLQTAVKEIVQTLDPNWHADLHFLDEQFMELHQNDLQQGRIFGSFALLAIFISCLGLLGLVTYSAEQRTKEIGIRKVLGASMAGIFRMLSMDFLRLVLIAFLIAVPISWYLMTNWLEGFTYRIDISVVVYLLAGISAFAIAMLAVSFQSLRAAVANPVESLRNE</sequence>
<dbReference type="InterPro" id="IPR003838">
    <property type="entry name" value="ABC3_permease_C"/>
</dbReference>
<evidence type="ECO:0000256" key="3">
    <source>
        <dbReference type="ARBA" id="ARBA00022692"/>
    </source>
</evidence>
<comment type="subcellular location">
    <subcellularLocation>
        <location evidence="1">Cell membrane</location>
        <topology evidence="1">Multi-pass membrane protein</topology>
    </subcellularLocation>
</comment>
<dbReference type="Proteomes" id="UP000223913">
    <property type="component" value="Unassembled WGS sequence"/>
</dbReference>
<dbReference type="OrthoDB" id="973976at2"/>
<dbReference type="PANTHER" id="PTHR30572:SF18">
    <property type="entry name" value="ABC-TYPE MACROLIDE FAMILY EXPORT SYSTEM PERMEASE COMPONENT 2"/>
    <property type="match status" value="1"/>
</dbReference>
<dbReference type="AlphaFoldDB" id="A0A2D0N1D0"/>
<evidence type="ECO:0000259" key="8">
    <source>
        <dbReference type="Pfam" id="PF12704"/>
    </source>
</evidence>
<keyword evidence="5 6" id="KW-0472">Membrane</keyword>
<dbReference type="RefSeq" id="WP_099154673.1">
    <property type="nucleotide sequence ID" value="NZ_PDUD01000047.1"/>
</dbReference>
<feature type="domain" description="ABC3 transporter permease C-terminal" evidence="7">
    <location>
        <begin position="678"/>
        <end position="790"/>
    </location>
</feature>
<evidence type="ECO:0008006" key="11">
    <source>
        <dbReference type="Google" id="ProtNLM"/>
    </source>
</evidence>
<keyword evidence="2" id="KW-1003">Cell membrane</keyword>
<dbReference type="PANTHER" id="PTHR30572">
    <property type="entry name" value="MEMBRANE COMPONENT OF TRANSPORTER-RELATED"/>
    <property type="match status" value="1"/>
</dbReference>
<feature type="transmembrane region" description="Helical" evidence="6">
    <location>
        <begin position="424"/>
        <end position="445"/>
    </location>
</feature>
<name>A0A2D0N1D0_FLAN2</name>
<feature type="transmembrane region" description="Helical" evidence="6">
    <location>
        <begin position="376"/>
        <end position="403"/>
    </location>
</feature>
<keyword evidence="3 6" id="KW-0812">Transmembrane</keyword>
<comment type="caution">
    <text evidence="9">The sequence shown here is derived from an EMBL/GenBank/DDBJ whole genome shotgun (WGS) entry which is preliminary data.</text>
</comment>
<dbReference type="InterPro" id="IPR050250">
    <property type="entry name" value="Macrolide_Exporter_MacB"/>
</dbReference>
<dbReference type="GO" id="GO:0005886">
    <property type="term" value="C:plasma membrane"/>
    <property type="evidence" value="ECO:0007669"/>
    <property type="project" value="UniProtKB-SubCell"/>
</dbReference>
<feature type="transmembrane region" description="Helical" evidence="6">
    <location>
        <begin position="283"/>
        <end position="304"/>
    </location>
</feature>